<protein>
    <submittedName>
        <fullName evidence="4">Phospholipase</fullName>
    </submittedName>
</protein>
<dbReference type="EMBL" id="CP034186">
    <property type="protein sequence ID" value="AZI45004.1"/>
    <property type="molecule type" value="Genomic_DNA"/>
</dbReference>
<dbReference type="SUPFAM" id="SSF53474">
    <property type="entry name" value="alpha/beta-Hydrolases"/>
    <property type="match status" value="1"/>
</dbReference>
<name>A0A3G8YR07_9DEIO</name>
<geneLocation type="plasmid" evidence="4 5">
    <name>unnamed2</name>
</geneLocation>
<sequence>MPERSQISGLHQGQPVRSTGPALTEARAAVILIHGRGGSAEDMLGLSQQFGVPTLAYLAPQAQGHTWYPQSFLAPLERNEPGLSSGLQAIDDVVNTLGGQGIAPANIVIGGFSQGACLALEYVARHARRYGGVFAFSGGLIGPDGTPRDAIGHLDGTPVFIGCSDVDGHIPLRRVEESAGVLAEHGATVDKRIYPRMGHTINEDELEAVRQMLQTLLANSV</sequence>
<evidence type="ECO:0000313" key="5">
    <source>
        <dbReference type="Proteomes" id="UP000276417"/>
    </source>
</evidence>
<reference evidence="4 5" key="1">
    <citation type="submission" date="2018-11" db="EMBL/GenBank/DDBJ databases">
        <title>Deinococcus shelandsis sp. nov., isolated from South Shetland Islands soil of Antarctica.</title>
        <authorList>
            <person name="Tian J."/>
        </authorList>
    </citation>
    <scope>NUCLEOTIDE SEQUENCE [LARGE SCALE GENOMIC DNA]</scope>
    <source>
        <strain evidence="4 5">S14-83T</strain>
        <plasmid evidence="4 5">unnamed2</plasmid>
    </source>
</reference>
<dbReference type="PANTHER" id="PTHR10655">
    <property type="entry name" value="LYSOPHOSPHOLIPASE-RELATED"/>
    <property type="match status" value="1"/>
</dbReference>
<keyword evidence="4" id="KW-0614">Plasmid</keyword>
<dbReference type="OrthoDB" id="9795555at2"/>
<evidence type="ECO:0000256" key="2">
    <source>
        <dbReference type="ARBA" id="ARBA00022801"/>
    </source>
</evidence>
<dbReference type="KEGG" id="dph:EHF33_19080"/>
<evidence type="ECO:0000256" key="1">
    <source>
        <dbReference type="ARBA" id="ARBA00006499"/>
    </source>
</evidence>
<dbReference type="Pfam" id="PF02230">
    <property type="entry name" value="Abhydrolase_2"/>
    <property type="match status" value="1"/>
</dbReference>
<dbReference type="AlphaFoldDB" id="A0A3G8YR07"/>
<organism evidence="4 5">
    <name type="scientific">Deinococcus psychrotolerans</name>
    <dbReference type="NCBI Taxonomy" id="2489213"/>
    <lineage>
        <taxon>Bacteria</taxon>
        <taxon>Thermotogati</taxon>
        <taxon>Deinococcota</taxon>
        <taxon>Deinococci</taxon>
        <taxon>Deinococcales</taxon>
        <taxon>Deinococcaceae</taxon>
        <taxon>Deinococcus</taxon>
    </lineage>
</organism>
<dbReference type="GO" id="GO:0016787">
    <property type="term" value="F:hydrolase activity"/>
    <property type="evidence" value="ECO:0007669"/>
    <property type="project" value="UniProtKB-KW"/>
</dbReference>
<evidence type="ECO:0000313" key="4">
    <source>
        <dbReference type="EMBL" id="AZI45004.1"/>
    </source>
</evidence>
<dbReference type="InterPro" id="IPR003140">
    <property type="entry name" value="PLipase/COase/thioEstase"/>
</dbReference>
<dbReference type="Gene3D" id="3.40.50.1820">
    <property type="entry name" value="alpha/beta hydrolase"/>
    <property type="match status" value="1"/>
</dbReference>
<keyword evidence="2" id="KW-0378">Hydrolase</keyword>
<evidence type="ECO:0000259" key="3">
    <source>
        <dbReference type="Pfam" id="PF02230"/>
    </source>
</evidence>
<dbReference type="InterPro" id="IPR029058">
    <property type="entry name" value="AB_hydrolase_fold"/>
</dbReference>
<comment type="similarity">
    <text evidence="1">Belongs to the AB hydrolase superfamily. AB hydrolase 2 family.</text>
</comment>
<dbReference type="PANTHER" id="PTHR10655:SF17">
    <property type="entry name" value="LYSOPHOSPHOLIPASE-LIKE PROTEIN 1"/>
    <property type="match status" value="1"/>
</dbReference>
<dbReference type="InterPro" id="IPR050565">
    <property type="entry name" value="LYPA1-2/EST-like"/>
</dbReference>
<accession>A0A3G8YR07</accession>
<feature type="domain" description="Phospholipase/carboxylesterase/thioesterase" evidence="3">
    <location>
        <begin position="25"/>
        <end position="216"/>
    </location>
</feature>
<proteinExistence type="inferred from homology"/>
<dbReference type="Proteomes" id="UP000276417">
    <property type="component" value="Plasmid unnamed2"/>
</dbReference>
<gene>
    <name evidence="4" type="ORF">EHF33_19080</name>
</gene>
<keyword evidence="5" id="KW-1185">Reference proteome</keyword>